<evidence type="ECO:0000256" key="7">
    <source>
        <dbReference type="ARBA" id="ARBA00023326"/>
    </source>
</evidence>
<evidence type="ECO:0000256" key="1">
    <source>
        <dbReference type="ARBA" id="ARBA00022729"/>
    </source>
</evidence>
<evidence type="ECO:0000256" key="5">
    <source>
        <dbReference type="ARBA" id="ARBA00023277"/>
    </source>
</evidence>
<dbReference type="InterPro" id="IPR001524">
    <property type="entry name" value="Glyco_hydro_6_CS"/>
</dbReference>
<dbReference type="PRINTS" id="PR00733">
    <property type="entry name" value="GLHYDRLASE6"/>
</dbReference>
<gene>
    <name evidence="11" type="ordered locus">MTES_0885</name>
</gene>
<dbReference type="HOGENOM" id="CLU_751874_0_0_11"/>
<evidence type="ECO:0000256" key="10">
    <source>
        <dbReference type="SAM" id="MobiDB-lite"/>
    </source>
</evidence>
<feature type="compositionally biased region" description="Low complexity" evidence="10">
    <location>
        <begin position="323"/>
        <end position="334"/>
    </location>
</feature>
<evidence type="ECO:0000256" key="3">
    <source>
        <dbReference type="ARBA" id="ARBA00023001"/>
    </source>
</evidence>
<evidence type="ECO:0000256" key="9">
    <source>
        <dbReference type="RuleBase" id="RU361186"/>
    </source>
</evidence>
<keyword evidence="4" id="KW-1015">Disulfide bond</keyword>
<keyword evidence="2 9" id="KW-0378">Hydrolase</keyword>
<evidence type="ECO:0000256" key="8">
    <source>
        <dbReference type="PROSITE-ProRule" id="PRU10057"/>
    </source>
</evidence>
<comment type="similarity">
    <text evidence="9">Belongs to the glycosyl hydrolase family 6.</text>
</comment>
<dbReference type="EMBL" id="AP012052">
    <property type="protein sequence ID" value="BAJ73849.1"/>
    <property type="molecule type" value="Genomic_DNA"/>
</dbReference>
<dbReference type="EC" id="3.2.1.-" evidence="9"/>
<organism evidence="11 12">
    <name type="scientific">Microbacterium testaceum (strain StLB037)</name>
    <dbReference type="NCBI Taxonomy" id="979556"/>
    <lineage>
        <taxon>Bacteria</taxon>
        <taxon>Bacillati</taxon>
        <taxon>Actinomycetota</taxon>
        <taxon>Actinomycetes</taxon>
        <taxon>Micrococcales</taxon>
        <taxon>Microbacteriaceae</taxon>
        <taxon>Microbacterium</taxon>
    </lineage>
</organism>
<keyword evidence="1" id="KW-0732">Signal</keyword>
<feature type="region of interest" description="Disordered" evidence="10">
    <location>
        <begin position="311"/>
        <end position="334"/>
    </location>
</feature>
<evidence type="ECO:0000256" key="6">
    <source>
        <dbReference type="ARBA" id="ARBA00023295"/>
    </source>
</evidence>
<dbReference type="STRING" id="979556.MTES_0885"/>
<dbReference type="GO" id="GO:0030245">
    <property type="term" value="P:cellulose catabolic process"/>
    <property type="evidence" value="ECO:0007669"/>
    <property type="project" value="UniProtKB-KW"/>
</dbReference>
<keyword evidence="3 9" id="KW-0136">Cellulose degradation</keyword>
<dbReference type="PROSITE" id="PS00656">
    <property type="entry name" value="GLYCOSYL_HYDROL_F6_2"/>
    <property type="match status" value="1"/>
</dbReference>
<dbReference type="InterPro" id="IPR016288">
    <property type="entry name" value="Beta_cellobiohydrolase"/>
</dbReference>
<keyword evidence="5 9" id="KW-0119">Carbohydrate metabolism</keyword>
<feature type="active site" description="Proton donor" evidence="8">
    <location>
        <position position="155"/>
    </location>
</feature>
<reference key="2">
    <citation type="submission" date="2011-02" db="EMBL/GenBank/DDBJ databases">
        <title>Genome sequence of Microbacterium testaceum StLB037.</title>
        <authorList>
            <person name="Morohoshi T."/>
            <person name="Wang W.Z."/>
            <person name="Someya N."/>
            <person name="Ikeda T."/>
        </authorList>
    </citation>
    <scope>NUCLEOTIDE SEQUENCE</scope>
    <source>
        <strain>StLB037</strain>
    </source>
</reference>
<dbReference type="AlphaFoldDB" id="E8NEI3"/>
<accession>E8NEI3</accession>
<sequence>MGAVVVVVALIAGIAVVGSLVSSLFQTLGARPPAVDTKIVAPDESKAAIAANDPSATPEQAAAAKWLAAQPTTYWLTPEIDPVDEIWDRIAHLASEARDQDASLSVAVYGLPDRDCGNHSAGGLDPDSYREWTKRIGDALRNAPDIQKIVILEPDSIALSSSCGSPSDRAGYLRTAVENIRGTNTWIYLDGGHSAWHPVDEMASLISSTGLIGDVQGHRAQRVELSGHGRRVRLRPRAFREARRNARRHRHVSQRCGPGGIGMVQPSGSARGPRRGLLRRRGGRHHALDQTGRRERRRVQWRTPRGHLVARSRGRTHTREPLTHAAPTTATPPGGARKCVKMWLGPCDRRVSGENAGTFPCEPEEWVR</sequence>
<dbReference type="Gene3D" id="3.20.20.40">
    <property type="entry name" value="1, 4-beta cellobiohydrolase"/>
    <property type="match status" value="1"/>
</dbReference>
<evidence type="ECO:0000313" key="12">
    <source>
        <dbReference type="Proteomes" id="UP000008975"/>
    </source>
</evidence>
<dbReference type="InterPro" id="IPR036434">
    <property type="entry name" value="Beta_cellobiohydrolase_sf"/>
</dbReference>
<dbReference type="SUPFAM" id="SSF51989">
    <property type="entry name" value="Glycosyl hydrolases family 6, cellulases"/>
    <property type="match status" value="1"/>
</dbReference>
<reference evidence="11 12" key="1">
    <citation type="journal article" date="2011" name="J. Bacteriol.">
        <title>Genome sequence of Microbacterium testaceum StLB037, an N-acylhomoserine lactone-degrading bacterium isolated from potato leaves.</title>
        <authorList>
            <person name="Morohoshi T."/>
            <person name="Wang W.-Z."/>
            <person name="Someya N."/>
            <person name="Ikeda T."/>
        </authorList>
    </citation>
    <scope>NUCLEOTIDE SEQUENCE [LARGE SCALE GENOMIC DNA]</scope>
    <source>
        <strain evidence="11 12">StLB037</strain>
    </source>
</reference>
<evidence type="ECO:0000256" key="2">
    <source>
        <dbReference type="ARBA" id="ARBA00022801"/>
    </source>
</evidence>
<feature type="region of interest" description="Disordered" evidence="10">
    <location>
        <begin position="242"/>
        <end position="277"/>
    </location>
</feature>
<dbReference type="GO" id="GO:0004553">
    <property type="term" value="F:hydrolase activity, hydrolyzing O-glycosyl compounds"/>
    <property type="evidence" value="ECO:0007669"/>
    <property type="project" value="InterPro"/>
</dbReference>
<dbReference type="Pfam" id="PF01341">
    <property type="entry name" value="Glyco_hydro_6"/>
    <property type="match status" value="1"/>
</dbReference>
<evidence type="ECO:0000313" key="11">
    <source>
        <dbReference type="EMBL" id="BAJ73849.1"/>
    </source>
</evidence>
<keyword evidence="6 9" id="KW-0326">Glycosidase</keyword>
<dbReference type="Proteomes" id="UP000008975">
    <property type="component" value="Chromosome"/>
</dbReference>
<dbReference type="PANTHER" id="PTHR34876">
    <property type="match status" value="1"/>
</dbReference>
<keyword evidence="7 9" id="KW-0624">Polysaccharide degradation</keyword>
<dbReference type="eggNOG" id="COG5297">
    <property type="taxonomic scope" value="Bacteria"/>
</dbReference>
<dbReference type="PANTHER" id="PTHR34876:SF4">
    <property type="entry name" value="1,4-BETA-D-GLUCAN CELLOBIOHYDROLASE C-RELATED"/>
    <property type="match status" value="1"/>
</dbReference>
<dbReference type="KEGG" id="mts:MTES_0885"/>
<name>E8NEI3_MICTS</name>
<evidence type="ECO:0000256" key="4">
    <source>
        <dbReference type="ARBA" id="ARBA00023157"/>
    </source>
</evidence>
<proteinExistence type="inferred from homology"/>
<protein>
    <recommendedName>
        <fullName evidence="9">Glucanase</fullName>
        <ecNumber evidence="9">3.2.1.-</ecNumber>
    </recommendedName>
</protein>